<sequence>MSATALFNKYATIDTDGTVCFDFSEIPAKYYNLFFENFPSYALENISRLCLNCEKRREYEAEHPDEKSFHYPKEIDQSIANKVNKEYTEAISEFLIAFFQKTKKLKALTLSSLDLDHDCLIEIIKEIPKCKTLESLVLVDLSLQDDGVKELCATTRQHMKKIELIECDVTDESIKYIKKYVELNQVDTFQVTGNNFSEASSVQLRQAIEEAKSRDSFFNNNSSEGSDFDEEAIKKENKKLLERIRAIREIVNPFEYSNNGVFVVGPGAKAFTNYLLTLQKKLEVCGENEDSEEESED</sequence>
<accession>A0A1J4K0N9</accession>
<dbReference type="GeneID" id="94841593"/>
<dbReference type="SUPFAM" id="SSF52047">
    <property type="entry name" value="RNI-like"/>
    <property type="match status" value="1"/>
</dbReference>
<dbReference type="EMBL" id="MLAK01000841">
    <property type="protein sequence ID" value="OHT03069.1"/>
    <property type="molecule type" value="Genomic_DNA"/>
</dbReference>
<evidence type="ECO:0000313" key="1">
    <source>
        <dbReference type="EMBL" id="OHT03069.1"/>
    </source>
</evidence>
<comment type="caution">
    <text evidence="1">The sequence shown here is derived from an EMBL/GenBank/DDBJ whole genome shotgun (WGS) entry which is preliminary data.</text>
</comment>
<protein>
    <submittedName>
        <fullName evidence="1">Uncharacterized protein</fullName>
    </submittedName>
</protein>
<dbReference type="Gene3D" id="3.80.10.10">
    <property type="entry name" value="Ribonuclease Inhibitor"/>
    <property type="match status" value="1"/>
</dbReference>
<organism evidence="1 2">
    <name type="scientific">Tritrichomonas foetus</name>
    <dbReference type="NCBI Taxonomy" id="1144522"/>
    <lineage>
        <taxon>Eukaryota</taxon>
        <taxon>Metamonada</taxon>
        <taxon>Parabasalia</taxon>
        <taxon>Tritrichomonadida</taxon>
        <taxon>Tritrichomonadidae</taxon>
        <taxon>Tritrichomonas</taxon>
    </lineage>
</organism>
<dbReference type="AlphaFoldDB" id="A0A1J4K0N9"/>
<name>A0A1J4K0N9_9EUKA</name>
<dbReference type="VEuPathDB" id="TrichDB:TRFO_29632"/>
<dbReference type="InterPro" id="IPR032675">
    <property type="entry name" value="LRR_dom_sf"/>
</dbReference>
<dbReference type="RefSeq" id="XP_068356205.1">
    <property type="nucleotide sequence ID" value="XM_068506889.1"/>
</dbReference>
<reference evidence="1" key="1">
    <citation type="submission" date="2016-10" db="EMBL/GenBank/DDBJ databases">
        <authorList>
            <person name="Benchimol M."/>
            <person name="Almeida L.G."/>
            <person name="Vasconcelos A.T."/>
            <person name="Perreira-Neves A."/>
            <person name="Rosa I.A."/>
            <person name="Tasca T."/>
            <person name="Bogo M.R."/>
            <person name="de Souza W."/>
        </authorList>
    </citation>
    <scope>NUCLEOTIDE SEQUENCE [LARGE SCALE GENOMIC DNA]</scope>
    <source>
        <strain evidence="1">K</strain>
    </source>
</reference>
<proteinExistence type="predicted"/>
<keyword evidence="2" id="KW-1185">Reference proteome</keyword>
<dbReference type="Proteomes" id="UP000179807">
    <property type="component" value="Unassembled WGS sequence"/>
</dbReference>
<evidence type="ECO:0000313" key="2">
    <source>
        <dbReference type="Proteomes" id="UP000179807"/>
    </source>
</evidence>
<gene>
    <name evidence="1" type="ORF">TRFO_29632</name>
</gene>